<feature type="signal peptide" evidence="2">
    <location>
        <begin position="1"/>
        <end position="21"/>
    </location>
</feature>
<name>A0ABW1R074_9ACTN</name>
<proteinExistence type="predicted"/>
<dbReference type="SUPFAM" id="SSF56300">
    <property type="entry name" value="Metallo-dependent phosphatases"/>
    <property type="match status" value="1"/>
</dbReference>
<keyword evidence="7" id="KW-1185">Reference proteome</keyword>
<dbReference type="InterPro" id="IPR004843">
    <property type="entry name" value="Calcineurin-like_PHP"/>
</dbReference>
<sequence>MGILGLSLTASVFAMTGPAGAVDADTSQTLSAAVASPTGGAVTTTFRANTVTAARDGWQGLAATLPRNPEDHTGATSAEDDQDAARSPQRMDGTFTDSPSAHEGEIAFQRFDVDATGAGQRIVFSGRIDSTRTLVMSAWNGTSWETLASGRGTASGDLTLEAGLSDAHDRDGTVHLLLHAVDPFTDDLHNAVRPALENPSDYDFAIAHHSDTQSLARAANSRANALERAEWTRSLTSATQWIADNAASKKIVYSAHTGDLVDQWRTTTEQQKPAVGRSEFATASKAQKILDDAGIITSVLPGNHDNLSGTDNGSGNLYNEYFGPDRFKAQESSAAWRAANATYEPWKPGDNDNSYVTFTAGGLDFVAVSLGFSVNWDEIAWANQVFARFPDRNGILLTHAYGTASVQPNGRGGELLGDGPRLRTSVVAKNPNIALVLYGHKSGVAVDVRTDIGKTGNHVVEMLANYQNHGWQASQVGFDTLSGQSPRSLQKLGASFVRLLQFDVERSEISVDTYSPYRGRFGSTDADTHNRYDGREDDFRVPVQLTSRATSFGTDGLLSLDPTSTPIGTVTTTGSEPAVVRWDGLAPGTTYAWTASSTDDATGDLLLDAASTWFVARRGDDTTPPRLSVPLRSSVGADSTFDPLASVHARSSSGADLTSKIDITGQVNTAFPGASSLFYAVTDEHGNSAVAQRTVVVGKAPAPVNTKAPRITGSAAAGTTLVADRGTWTNLRDADVRIQWLRNGKAISGATGPEYDVRVSDINAVLRVRVEVRATGRYPVEVTSDGVRGAKLTPKRTLTLAKKATTKQKVKLTGRFTNDWKKVTGTVQVKVGSKKVATTKLTSAGKFSVTLPTMKAGTRKVTISYLGTSSFKPLTVTKNVKVTAPKKAKKKAAKKAAAKKAAAKKAAAKKAAAKK</sequence>
<organism evidence="6 7">
    <name type="scientific">Nocardioides yefusunii</name>
    <dbReference type="NCBI Taxonomy" id="2500546"/>
    <lineage>
        <taxon>Bacteria</taxon>
        <taxon>Bacillati</taxon>
        <taxon>Actinomycetota</taxon>
        <taxon>Actinomycetes</taxon>
        <taxon>Propionibacteriales</taxon>
        <taxon>Nocardioidaceae</taxon>
        <taxon>Nocardioides</taxon>
    </lineage>
</organism>
<dbReference type="EMBL" id="JBHSQI010000009">
    <property type="protein sequence ID" value="MFC6154868.1"/>
    <property type="molecule type" value="Genomic_DNA"/>
</dbReference>
<dbReference type="Pfam" id="PF16403">
    <property type="entry name" value="Bact_surface_Ig-like"/>
    <property type="match status" value="1"/>
</dbReference>
<evidence type="ECO:0000259" key="5">
    <source>
        <dbReference type="Pfam" id="PF16640"/>
    </source>
</evidence>
<feature type="domain" description="Pesticidal crystal protein Cry22Aa Ig-like" evidence="4">
    <location>
        <begin position="640"/>
        <end position="697"/>
    </location>
</feature>
<dbReference type="InterPro" id="IPR032109">
    <property type="entry name" value="Big_3_5"/>
</dbReference>
<dbReference type="InterPro" id="IPR013783">
    <property type="entry name" value="Ig-like_fold"/>
</dbReference>
<dbReference type="Gene3D" id="2.60.40.2700">
    <property type="match status" value="1"/>
</dbReference>
<evidence type="ECO:0000259" key="3">
    <source>
        <dbReference type="Pfam" id="PF00149"/>
    </source>
</evidence>
<feature type="chain" id="PRO_5045457318" evidence="2">
    <location>
        <begin position="22"/>
        <end position="915"/>
    </location>
</feature>
<dbReference type="InterPro" id="IPR029052">
    <property type="entry name" value="Metallo-depent_PP-like"/>
</dbReference>
<dbReference type="Pfam" id="PF16640">
    <property type="entry name" value="Big_3_5"/>
    <property type="match status" value="1"/>
</dbReference>
<feature type="domain" description="Calcineurin-like phosphoesterase" evidence="3">
    <location>
        <begin position="206"/>
        <end position="440"/>
    </location>
</feature>
<dbReference type="Pfam" id="PF00149">
    <property type="entry name" value="Metallophos"/>
    <property type="match status" value="1"/>
</dbReference>
<dbReference type="Gene3D" id="3.60.21.10">
    <property type="match status" value="1"/>
</dbReference>
<feature type="domain" description="Bacterial Ig-like" evidence="5">
    <location>
        <begin position="803"/>
        <end position="883"/>
    </location>
</feature>
<evidence type="ECO:0000256" key="1">
    <source>
        <dbReference type="SAM" id="MobiDB-lite"/>
    </source>
</evidence>
<protein>
    <submittedName>
        <fullName evidence="6">Immunoglobulin-like domain-containing protein</fullName>
    </submittedName>
</protein>
<comment type="caution">
    <text evidence="6">The sequence shown here is derived from an EMBL/GenBank/DDBJ whole genome shotgun (WGS) entry which is preliminary data.</text>
</comment>
<dbReference type="Proteomes" id="UP001596098">
    <property type="component" value="Unassembled WGS sequence"/>
</dbReference>
<evidence type="ECO:0000256" key="2">
    <source>
        <dbReference type="SAM" id="SignalP"/>
    </source>
</evidence>
<dbReference type="InterPro" id="IPR032179">
    <property type="entry name" value="Cry22Aa_Ig-like"/>
</dbReference>
<feature type="region of interest" description="Disordered" evidence="1">
    <location>
        <begin position="63"/>
        <end position="101"/>
    </location>
</feature>
<evidence type="ECO:0000313" key="6">
    <source>
        <dbReference type="EMBL" id="MFC6154868.1"/>
    </source>
</evidence>
<dbReference type="Gene3D" id="2.60.40.10">
    <property type="entry name" value="Immunoglobulins"/>
    <property type="match status" value="2"/>
</dbReference>
<dbReference type="RefSeq" id="WP_128222032.1">
    <property type="nucleotide sequence ID" value="NZ_CP034929.1"/>
</dbReference>
<evidence type="ECO:0000259" key="4">
    <source>
        <dbReference type="Pfam" id="PF16403"/>
    </source>
</evidence>
<accession>A0ABW1R074</accession>
<keyword evidence="2" id="KW-0732">Signal</keyword>
<reference evidence="7" key="1">
    <citation type="journal article" date="2019" name="Int. J. Syst. Evol. Microbiol.">
        <title>The Global Catalogue of Microorganisms (GCM) 10K type strain sequencing project: providing services to taxonomists for standard genome sequencing and annotation.</title>
        <authorList>
            <consortium name="The Broad Institute Genomics Platform"/>
            <consortium name="The Broad Institute Genome Sequencing Center for Infectious Disease"/>
            <person name="Wu L."/>
            <person name="Ma J."/>
        </authorList>
    </citation>
    <scope>NUCLEOTIDE SEQUENCE [LARGE SCALE GENOMIC DNA]</scope>
    <source>
        <strain evidence="7">DFY28</strain>
    </source>
</reference>
<gene>
    <name evidence="6" type="ORF">ACFPWU_14470</name>
</gene>
<evidence type="ECO:0000313" key="7">
    <source>
        <dbReference type="Proteomes" id="UP001596098"/>
    </source>
</evidence>